<dbReference type="EMBL" id="AMQN01018936">
    <property type="status" value="NOT_ANNOTATED_CDS"/>
    <property type="molecule type" value="Genomic_DNA"/>
</dbReference>
<keyword evidence="5" id="KW-1185">Reference proteome</keyword>
<dbReference type="PRINTS" id="PR00080">
    <property type="entry name" value="SDRFAMILY"/>
</dbReference>
<sequence length="226" mass="25028">MLCLTLTLAAVAALIFLYKKIDVLIRKPLLGSLHEKYIFVTGCDSGFGKTTAKHLDSLGVHVIAGCFTEEGRKNLKEECSSRLNVVHLDITDIKTIEKAFEFVKDLIPKDKGLWGLLNNAGTTGSFLGPPSFFTLDDYKEVLNVNLFGMIEMNRVFLPLIKKARGRFVNTASIGGRFANPYNPAYAVSKFAVEGYSDVLRREMRPFKVGVAIIEPAAYHSGFTDVE</sequence>
<dbReference type="OMA" id="CMEHALF"/>
<name>R7VD26_CAPTE</name>
<dbReference type="Gene3D" id="3.40.50.720">
    <property type="entry name" value="NAD(P)-binding Rossmann-like Domain"/>
    <property type="match status" value="1"/>
</dbReference>
<dbReference type="FunCoup" id="R7VD26">
    <property type="interactions" value="12"/>
</dbReference>
<dbReference type="InterPro" id="IPR002347">
    <property type="entry name" value="SDR_fam"/>
</dbReference>
<dbReference type="STRING" id="283909.R7VD26"/>
<dbReference type="InterPro" id="IPR020904">
    <property type="entry name" value="Sc_DH/Rdtase_CS"/>
</dbReference>
<gene>
    <name evidence="3" type="ORF">CAPTEDRAFT_125837</name>
</gene>
<accession>R7VD26</accession>
<dbReference type="HOGENOM" id="CLU_010194_2_0_1"/>
<dbReference type="SUPFAM" id="SSF51735">
    <property type="entry name" value="NAD(P)-binding Rossmann-fold domains"/>
    <property type="match status" value="1"/>
</dbReference>
<proteinExistence type="inferred from homology"/>
<reference evidence="3 5" key="2">
    <citation type="journal article" date="2013" name="Nature">
        <title>Insights into bilaterian evolution from three spiralian genomes.</title>
        <authorList>
            <person name="Simakov O."/>
            <person name="Marletaz F."/>
            <person name="Cho S.J."/>
            <person name="Edsinger-Gonzales E."/>
            <person name="Havlak P."/>
            <person name="Hellsten U."/>
            <person name="Kuo D.H."/>
            <person name="Larsson T."/>
            <person name="Lv J."/>
            <person name="Arendt D."/>
            <person name="Savage R."/>
            <person name="Osoegawa K."/>
            <person name="de Jong P."/>
            <person name="Grimwood J."/>
            <person name="Chapman J.A."/>
            <person name="Shapiro H."/>
            <person name="Aerts A."/>
            <person name="Otillar R.P."/>
            <person name="Terry A.Y."/>
            <person name="Boore J.L."/>
            <person name="Grigoriev I.V."/>
            <person name="Lindberg D.R."/>
            <person name="Seaver E.C."/>
            <person name="Weisblat D.A."/>
            <person name="Putnam N.H."/>
            <person name="Rokhsar D.S."/>
        </authorList>
    </citation>
    <scope>NUCLEOTIDE SEQUENCE</scope>
    <source>
        <strain evidence="3 5">I ESC-2004</strain>
    </source>
</reference>
<dbReference type="PRINTS" id="PR00081">
    <property type="entry name" value="GDHRDH"/>
</dbReference>
<dbReference type="EMBL" id="KB295103">
    <property type="protein sequence ID" value="ELU13590.1"/>
    <property type="molecule type" value="Genomic_DNA"/>
</dbReference>
<dbReference type="GO" id="GO:0008202">
    <property type="term" value="P:steroid metabolic process"/>
    <property type="evidence" value="ECO:0007669"/>
    <property type="project" value="TreeGrafter"/>
</dbReference>
<dbReference type="GO" id="GO:0016491">
    <property type="term" value="F:oxidoreductase activity"/>
    <property type="evidence" value="ECO:0007669"/>
    <property type="project" value="UniProtKB-KW"/>
</dbReference>
<evidence type="ECO:0000313" key="5">
    <source>
        <dbReference type="Proteomes" id="UP000014760"/>
    </source>
</evidence>
<dbReference type="Proteomes" id="UP000014760">
    <property type="component" value="Unassembled WGS sequence"/>
</dbReference>
<protein>
    <submittedName>
        <fullName evidence="3 4">Uncharacterized protein</fullName>
    </submittedName>
</protein>
<feature type="non-terminal residue" evidence="3">
    <location>
        <position position="226"/>
    </location>
</feature>
<dbReference type="InterPro" id="IPR036291">
    <property type="entry name" value="NAD(P)-bd_dom_sf"/>
</dbReference>
<reference evidence="4" key="3">
    <citation type="submission" date="2015-06" db="UniProtKB">
        <authorList>
            <consortium name="EnsemblMetazoa"/>
        </authorList>
    </citation>
    <scope>IDENTIFICATION</scope>
</reference>
<evidence type="ECO:0000313" key="4">
    <source>
        <dbReference type="EnsemblMetazoa" id="CapteP125837"/>
    </source>
</evidence>
<organism evidence="3">
    <name type="scientific">Capitella teleta</name>
    <name type="common">Polychaete worm</name>
    <dbReference type="NCBI Taxonomy" id="283909"/>
    <lineage>
        <taxon>Eukaryota</taxon>
        <taxon>Metazoa</taxon>
        <taxon>Spiralia</taxon>
        <taxon>Lophotrochozoa</taxon>
        <taxon>Annelida</taxon>
        <taxon>Polychaeta</taxon>
        <taxon>Sedentaria</taxon>
        <taxon>Scolecida</taxon>
        <taxon>Capitellidae</taxon>
        <taxon>Capitella</taxon>
    </lineage>
</organism>
<dbReference type="PANTHER" id="PTHR43313:SF1">
    <property type="entry name" value="3BETA-HYDROXYSTEROID DEHYDROGENASE DHS-16"/>
    <property type="match status" value="1"/>
</dbReference>
<dbReference type="OrthoDB" id="5296at2759"/>
<dbReference type="PANTHER" id="PTHR43313">
    <property type="entry name" value="SHORT-CHAIN DEHYDROGENASE/REDUCTASE FAMILY 9C"/>
    <property type="match status" value="1"/>
</dbReference>
<reference evidence="5" key="1">
    <citation type="submission" date="2012-12" db="EMBL/GenBank/DDBJ databases">
        <authorList>
            <person name="Hellsten U."/>
            <person name="Grimwood J."/>
            <person name="Chapman J.A."/>
            <person name="Shapiro H."/>
            <person name="Aerts A."/>
            <person name="Otillar R.P."/>
            <person name="Terry A.Y."/>
            <person name="Boore J.L."/>
            <person name="Simakov O."/>
            <person name="Marletaz F."/>
            <person name="Cho S.-J."/>
            <person name="Edsinger-Gonzales E."/>
            <person name="Havlak P."/>
            <person name="Kuo D.-H."/>
            <person name="Larsson T."/>
            <person name="Lv J."/>
            <person name="Arendt D."/>
            <person name="Savage R."/>
            <person name="Osoegawa K."/>
            <person name="de Jong P."/>
            <person name="Lindberg D.R."/>
            <person name="Seaver E.C."/>
            <person name="Weisblat D.A."/>
            <person name="Putnam N.H."/>
            <person name="Grigoriev I.V."/>
            <person name="Rokhsar D.S."/>
        </authorList>
    </citation>
    <scope>NUCLEOTIDE SEQUENCE</scope>
    <source>
        <strain evidence="5">I ESC-2004</strain>
    </source>
</reference>
<comment type="similarity">
    <text evidence="2">Belongs to the short-chain dehydrogenases/reductases (SDR) family.</text>
</comment>
<dbReference type="Pfam" id="PF00106">
    <property type="entry name" value="adh_short"/>
    <property type="match status" value="1"/>
</dbReference>
<dbReference type="EnsemblMetazoa" id="CapteT125837">
    <property type="protein sequence ID" value="CapteP125837"/>
    <property type="gene ID" value="CapteG125837"/>
</dbReference>
<keyword evidence="1" id="KW-0560">Oxidoreductase</keyword>
<evidence type="ECO:0000256" key="1">
    <source>
        <dbReference type="ARBA" id="ARBA00023002"/>
    </source>
</evidence>
<dbReference type="PROSITE" id="PS00061">
    <property type="entry name" value="ADH_SHORT"/>
    <property type="match status" value="1"/>
</dbReference>
<dbReference type="AlphaFoldDB" id="R7VD26"/>
<evidence type="ECO:0000256" key="2">
    <source>
        <dbReference type="RuleBase" id="RU000363"/>
    </source>
</evidence>
<evidence type="ECO:0000313" key="3">
    <source>
        <dbReference type="EMBL" id="ELU13590.1"/>
    </source>
</evidence>